<sequence length="101" mass="11689">MEIPLFRLCSRPYPPPTMPPPLARDHMTWWLAASCVCQRHVDYAVRFLAEQYGPDADLSRVATRLRCRKCNRRPERVDLVDRPDRRVAEVCGGGARVRRLA</sequence>
<reference evidence="1 2" key="1">
    <citation type="submission" date="2016-11" db="EMBL/GenBank/DDBJ databases">
        <authorList>
            <person name="Jaros S."/>
            <person name="Januszkiewicz K."/>
            <person name="Wedrychowicz H."/>
        </authorList>
    </citation>
    <scope>NUCLEOTIDE SEQUENCE [LARGE SCALE GENOMIC DNA]</scope>
    <source>
        <strain evidence="1 2">DSM 14916</strain>
    </source>
</reference>
<dbReference type="Proteomes" id="UP000184387">
    <property type="component" value="Unassembled WGS sequence"/>
</dbReference>
<dbReference type="OrthoDB" id="7290810at2"/>
<dbReference type="EMBL" id="FQZF01000018">
    <property type="protein sequence ID" value="SHJ67395.1"/>
    <property type="molecule type" value="Genomic_DNA"/>
</dbReference>
<keyword evidence="2" id="KW-1185">Reference proteome</keyword>
<proteinExistence type="predicted"/>
<name>A0A1M6L870_9PROT</name>
<gene>
    <name evidence="1" type="ORF">SAMN02745194_03080</name>
</gene>
<organism evidence="1 2">
    <name type="scientific">Muricoccus roseus</name>
    <dbReference type="NCBI Taxonomy" id="198092"/>
    <lineage>
        <taxon>Bacteria</taxon>
        <taxon>Pseudomonadati</taxon>
        <taxon>Pseudomonadota</taxon>
        <taxon>Alphaproteobacteria</taxon>
        <taxon>Acetobacterales</taxon>
        <taxon>Roseomonadaceae</taxon>
        <taxon>Muricoccus</taxon>
    </lineage>
</organism>
<protein>
    <submittedName>
        <fullName evidence="1">Uncharacterized protein</fullName>
    </submittedName>
</protein>
<dbReference type="AlphaFoldDB" id="A0A1M6L870"/>
<accession>A0A1M6L870</accession>
<evidence type="ECO:0000313" key="1">
    <source>
        <dbReference type="EMBL" id="SHJ67395.1"/>
    </source>
</evidence>
<dbReference type="RefSeq" id="WP_073136276.1">
    <property type="nucleotide sequence ID" value="NZ_FQZF01000018.1"/>
</dbReference>
<evidence type="ECO:0000313" key="2">
    <source>
        <dbReference type="Proteomes" id="UP000184387"/>
    </source>
</evidence>